<keyword evidence="2" id="KW-0804">Transcription</keyword>
<protein>
    <submittedName>
        <fullName evidence="2">DNA-DIRECTED RNA polymerase</fullName>
    </submittedName>
</protein>
<name>A0A9Q0PA41_SALVM</name>
<organism evidence="2 3">
    <name type="scientific">Salix viminalis</name>
    <name type="common">Common osier</name>
    <name type="synonym">Basket willow</name>
    <dbReference type="NCBI Taxonomy" id="40686"/>
    <lineage>
        <taxon>Eukaryota</taxon>
        <taxon>Viridiplantae</taxon>
        <taxon>Streptophyta</taxon>
        <taxon>Embryophyta</taxon>
        <taxon>Tracheophyta</taxon>
        <taxon>Spermatophyta</taxon>
        <taxon>Magnoliopsida</taxon>
        <taxon>eudicotyledons</taxon>
        <taxon>Gunneridae</taxon>
        <taxon>Pentapetalae</taxon>
        <taxon>rosids</taxon>
        <taxon>fabids</taxon>
        <taxon>Malpighiales</taxon>
        <taxon>Salicaceae</taxon>
        <taxon>Saliceae</taxon>
        <taxon>Salix</taxon>
    </lineage>
</organism>
<dbReference type="OrthoDB" id="276422at2759"/>
<feature type="non-terminal residue" evidence="2">
    <location>
        <position position="106"/>
    </location>
</feature>
<dbReference type="GO" id="GO:0000428">
    <property type="term" value="C:DNA-directed RNA polymerase complex"/>
    <property type="evidence" value="ECO:0007669"/>
    <property type="project" value="UniProtKB-KW"/>
</dbReference>
<accession>A0A9Q0PA41</accession>
<comment type="caution">
    <text evidence="2">The sequence shown here is derived from an EMBL/GenBank/DDBJ whole genome shotgun (WGS) entry which is preliminary data.</text>
</comment>
<evidence type="ECO:0000313" key="2">
    <source>
        <dbReference type="EMBL" id="KAJ6684448.1"/>
    </source>
</evidence>
<evidence type="ECO:0000313" key="3">
    <source>
        <dbReference type="Proteomes" id="UP001151529"/>
    </source>
</evidence>
<evidence type="ECO:0000259" key="1">
    <source>
        <dbReference type="Pfam" id="PF14700"/>
    </source>
</evidence>
<feature type="domain" description="DNA-directed RNA polymerase N-terminal" evidence="1">
    <location>
        <begin position="13"/>
        <end position="106"/>
    </location>
</feature>
<dbReference type="Gene3D" id="1.10.1320.10">
    <property type="entry name" value="DNA-directed RNA polymerase, N-terminal domain"/>
    <property type="match status" value="1"/>
</dbReference>
<dbReference type="InterPro" id="IPR029262">
    <property type="entry name" value="RPOL_N"/>
</dbReference>
<keyword evidence="2" id="KW-0240">DNA-directed RNA polymerase</keyword>
<dbReference type="EMBL" id="JAPFFL010000013">
    <property type="protein sequence ID" value="KAJ6684448.1"/>
    <property type="molecule type" value="Genomic_DNA"/>
</dbReference>
<keyword evidence="3" id="KW-1185">Reference proteome</keyword>
<dbReference type="AlphaFoldDB" id="A0A9Q0PA41"/>
<dbReference type="InterPro" id="IPR037159">
    <property type="entry name" value="RNA_POL_N_sf"/>
</dbReference>
<gene>
    <name evidence="2" type="ORF">OIU85_008079</name>
</gene>
<dbReference type="Pfam" id="PF14700">
    <property type="entry name" value="RPOL_N"/>
    <property type="match status" value="1"/>
</dbReference>
<sequence length="106" mass="12154">MRKEEEKYERFRRRRRLNANPKQGEQATKEYKEFLEDMCAIAKEQELIRTGKSRQAYAPYFDLLPADKMSVIAMHQLAAIVMTGGEHGCARVVSAACMIGDAIEQE</sequence>
<proteinExistence type="predicted"/>
<reference evidence="2" key="1">
    <citation type="submission" date="2022-11" db="EMBL/GenBank/DDBJ databases">
        <authorList>
            <person name="Hyden B.L."/>
            <person name="Feng K."/>
            <person name="Yates T."/>
            <person name="Jawdy S."/>
            <person name="Smart L.B."/>
            <person name="Muchero W."/>
        </authorList>
    </citation>
    <scope>NUCLEOTIDE SEQUENCE</scope>
    <source>
        <tissue evidence="2">Shoot tip</tissue>
    </source>
</reference>
<dbReference type="Proteomes" id="UP001151529">
    <property type="component" value="Chromosome 17"/>
</dbReference>
<reference evidence="2" key="2">
    <citation type="journal article" date="2023" name="Int. J. Mol. Sci.">
        <title>De Novo Assembly and Annotation of 11 Diverse Shrub Willow (Salix) Genomes Reveals Novel Gene Organization in Sex-Linked Regions.</title>
        <authorList>
            <person name="Hyden B."/>
            <person name="Feng K."/>
            <person name="Yates T.B."/>
            <person name="Jawdy S."/>
            <person name="Cereghino C."/>
            <person name="Smart L.B."/>
            <person name="Muchero W."/>
        </authorList>
    </citation>
    <scope>NUCLEOTIDE SEQUENCE [LARGE SCALE GENOMIC DNA]</scope>
    <source>
        <tissue evidence="2">Shoot tip</tissue>
    </source>
</reference>